<feature type="domain" description="Reverse transcriptase" evidence="1">
    <location>
        <begin position="16"/>
        <end position="176"/>
    </location>
</feature>
<sequence length="176" mass="19228">MLREAVLVKAWLPDPSRPVRVSEEAEWFRGAMTHVSDSPSAYRPIVLLDEVGKLLERIISVRLVQHLEHVGPNLSPTQFGFRAERSTVDAILRVRELAEGAVDSGGVLLAVSLDIANAFNTLPWACIRQALIHHGVPAYLQAIVADYLTARTVECATPRGLLCREVSCGVPQGSVL</sequence>
<dbReference type="SUPFAM" id="SSF56672">
    <property type="entry name" value="DNA/RNA polymerases"/>
    <property type="match status" value="1"/>
</dbReference>
<dbReference type="PANTHER" id="PTHR19446">
    <property type="entry name" value="REVERSE TRANSCRIPTASES"/>
    <property type="match status" value="1"/>
</dbReference>
<proteinExistence type="predicted"/>
<organism evidence="2 3">
    <name type="scientific">Loxostege sticticalis</name>
    <name type="common">Beet webworm moth</name>
    <dbReference type="NCBI Taxonomy" id="481309"/>
    <lineage>
        <taxon>Eukaryota</taxon>
        <taxon>Metazoa</taxon>
        <taxon>Ecdysozoa</taxon>
        <taxon>Arthropoda</taxon>
        <taxon>Hexapoda</taxon>
        <taxon>Insecta</taxon>
        <taxon>Pterygota</taxon>
        <taxon>Neoptera</taxon>
        <taxon>Endopterygota</taxon>
        <taxon>Lepidoptera</taxon>
        <taxon>Glossata</taxon>
        <taxon>Ditrysia</taxon>
        <taxon>Pyraloidea</taxon>
        <taxon>Crambidae</taxon>
        <taxon>Pyraustinae</taxon>
        <taxon>Loxostege</taxon>
    </lineage>
</organism>
<dbReference type="EMBL" id="JBEUOH010000018">
    <property type="protein sequence ID" value="KAL0870554.1"/>
    <property type="molecule type" value="Genomic_DNA"/>
</dbReference>
<accession>A0ABR3HJG5</accession>
<dbReference type="InterPro" id="IPR000477">
    <property type="entry name" value="RT_dom"/>
</dbReference>
<evidence type="ECO:0000313" key="3">
    <source>
        <dbReference type="Proteomes" id="UP001549920"/>
    </source>
</evidence>
<evidence type="ECO:0000259" key="1">
    <source>
        <dbReference type="PROSITE" id="PS50878"/>
    </source>
</evidence>
<dbReference type="Proteomes" id="UP001549920">
    <property type="component" value="Unassembled WGS sequence"/>
</dbReference>
<gene>
    <name evidence="2" type="ORF">ABMA27_005524</name>
</gene>
<reference evidence="2 3" key="1">
    <citation type="submission" date="2024-06" db="EMBL/GenBank/DDBJ databases">
        <title>A chromosome-level genome assembly of beet webworm, Loxostege sticticalis.</title>
        <authorList>
            <person name="Zhang Y."/>
        </authorList>
    </citation>
    <scope>NUCLEOTIDE SEQUENCE [LARGE SCALE GENOMIC DNA]</scope>
    <source>
        <strain evidence="2">AQ026</strain>
        <tissue evidence="2">Whole body</tissue>
    </source>
</reference>
<keyword evidence="3" id="KW-1185">Reference proteome</keyword>
<dbReference type="Pfam" id="PF00078">
    <property type="entry name" value="RVT_1"/>
    <property type="match status" value="1"/>
</dbReference>
<dbReference type="InterPro" id="IPR043502">
    <property type="entry name" value="DNA/RNA_pol_sf"/>
</dbReference>
<protein>
    <recommendedName>
        <fullName evidence="1">Reverse transcriptase domain-containing protein</fullName>
    </recommendedName>
</protein>
<evidence type="ECO:0000313" key="2">
    <source>
        <dbReference type="EMBL" id="KAL0870554.1"/>
    </source>
</evidence>
<comment type="caution">
    <text evidence="2">The sequence shown here is derived from an EMBL/GenBank/DDBJ whole genome shotgun (WGS) entry which is preliminary data.</text>
</comment>
<dbReference type="PROSITE" id="PS50878">
    <property type="entry name" value="RT_POL"/>
    <property type="match status" value="1"/>
</dbReference>
<name>A0ABR3HJG5_LOXSC</name>